<organism evidence="2 3">
    <name type="scientific">Candidatus Nitrospira kreftii</name>
    <dbReference type="NCBI Taxonomy" id="2652173"/>
    <lineage>
        <taxon>Bacteria</taxon>
        <taxon>Pseudomonadati</taxon>
        <taxon>Nitrospirota</taxon>
        <taxon>Nitrospiria</taxon>
        <taxon>Nitrospirales</taxon>
        <taxon>Nitrospiraceae</taxon>
        <taxon>Nitrospira</taxon>
    </lineage>
</organism>
<proteinExistence type="predicted"/>
<evidence type="ECO:0000256" key="1">
    <source>
        <dbReference type="SAM" id="MobiDB-lite"/>
    </source>
</evidence>
<feature type="region of interest" description="Disordered" evidence="1">
    <location>
        <begin position="31"/>
        <end position="106"/>
    </location>
</feature>
<accession>A0A7S8FC23</accession>
<gene>
    <name evidence="2" type="ORF">Nkreftii_000783</name>
</gene>
<dbReference type="AlphaFoldDB" id="A0A7S8FC23"/>
<name>A0A7S8FC23_9BACT</name>
<evidence type="ECO:0000313" key="3">
    <source>
        <dbReference type="Proteomes" id="UP000593737"/>
    </source>
</evidence>
<protein>
    <submittedName>
        <fullName evidence="2">Uncharacterized protein</fullName>
    </submittedName>
</protein>
<dbReference type="KEGG" id="nkf:Nkreftii_000783"/>
<sequence length="106" mass="11346">MRSIRDIIKITFWSVVLSLSLAWVAVAETRATTTEQPGDRKGGQAGIEVHSEKRNVTTETTRMGGQAGQEPALEERTTKYGSVGGKRVGGQAGKESDQKGAKSKAK</sequence>
<evidence type="ECO:0000313" key="2">
    <source>
        <dbReference type="EMBL" id="QPD03009.1"/>
    </source>
</evidence>
<feature type="compositionally biased region" description="Gly residues" evidence="1">
    <location>
        <begin position="82"/>
        <end position="92"/>
    </location>
</feature>
<dbReference type="EMBL" id="CP047423">
    <property type="protein sequence ID" value="QPD03009.1"/>
    <property type="molecule type" value="Genomic_DNA"/>
</dbReference>
<dbReference type="Proteomes" id="UP000593737">
    <property type="component" value="Chromosome"/>
</dbReference>
<reference evidence="2 3" key="1">
    <citation type="journal article" date="2020" name="ISME J.">
        <title>Enrichment and physiological characterization of a novel comammox Nitrospira indicates ammonium inhibition of complete nitrification.</title>
        <authorList>
            <person name="Sakoula D."/>
            <person name="Koch H."/>
            <person name="Frank J."/>
            <person name="Jetten M.S.M."/>
            <person name="van Kessel M.A.H.J."/>
            <person name="Lucker S."/>
        </authorList>
    </citation>
    <scope>NUCLEOTIDE SEQUENCE [LARGE SCALE GENOMIC DNA]</scope>
    <source>
        <strain evidence="2">Comreactor17</strain>
    </source>
</reference>